<organism evidence="8 9">
    <name type="scientific">Streptomyces boncukensis</name>
    <dbReference type="NCBI Taxonomy" id="2711219"/>
    <lineage>
        <taxon>Bacteria</taxon>
        <taxon>Bacillati</taxon>
        <taxon>Actinomycetota</taxon>
        <taxon>Actinomycetes</taxon>
        <taxon>Kitasatosporales</taxon>
        <taxon>Streptomycetaceae</taxon>
        <taxon>Streptomyces</taxon>
    </lineage>
</organism>
<feature type="transmembrane region" description="Helical" evidence="7">
    <location>
        <begin position="12"/>
        <end position="30"/>
    </location>
</feature>
<feature type="transmembrane region" description="Helical" evidence="7">
    <location>
        <begin position="250"/>
        <end position="267"/>
    </location>
</feature>
<feature type="transmembrane region" description="Helical" evidence="7">
    <location>
        <begin position="303"/>
        <end position="320"/>
    </location>
</feature>
<keyword evidence="2" id="KW-0813">Transport</keyword>
<dbReference type="EMBL" id="JAAKZZ010000076">
    <property type="protein sequence ID" value="NGO68763.1"/>
    <property type="molecule type" value="Genomic_DNA"/>
</dbReference>
<evidence type="ECO:0000256" key="2">
    <source>
        <dbReference type="ARBA" id="ARBA00022448"/>
    </source>
</evidence>
<keyword evidence="6 7" id="KW-0472">Membrane</keyword>
<evidence type="ECO:0000313" key="9">
    <source>
        <dbReference type="Proteomes" id="UP000477722"/>
    </source>
</evidence>
<dbReference type="InterPro" id="IPR050171">
    <property type="entry name" value="MFS_Transporters"/>
</dbReference>
<reference evidence="8 9" key="1">
    <citation type="submission" date="2020-02" db="EMBL/GenBank/DDBJ databases">
        <title>Whole-genome analyses of novel actinobacteria.</title>
        <authorList>
            <person name="Sahin N."/>
            <person name="Tatar D."/>
        </authorList>
    </citation>
    <scope>NUCLEOTIDE SEQUENCE [LARGE SCALE GENOMIC DNA]</scope>
    <source>
        <strain evidence="8 9">SB3404</strain>
    </source>
</reference>
<dbReference type="AlphaFoldDB" id="A0A6G4WUT6"/>
<feature type="transmembrane region" description="Helical" evidence="7">
    <location>
        <begin position="363"/>
        <end position="388"/>
    </location>
</feature>
<dbReference type="InterPro" id="IPR036259">
    <property type="entry name" value="MFS_trans_sf"/>
</dbReference>
<evidence type="ECO:0000256" key="3">
    <source>
        <dbReference type="ARBA" id="ARBA00022475"/>
    </source>
</evidence>
<dbReference type="CDD" id="cd17346">
    <property type="entry name" value="MFS_DtpA_like"/>
    <property type="match status" value="1"/>
</dbReference>
<evidence type="ECO:0000256" key="7">
    <source>
        <dbReference type="SAM" id="Phobius"/>
    </source>
</evidence>
<feature type="transmembrane region" description="Helical" evidence="7">
    <location>
        <begin position="395"/>
        <end position="417"/>
    </location>
</feature>
<keyword evidence="4 7" id="KW-0812">Transmembrane</keyword>
<evidence type="ECO:0000256" key="5">
    <source>
        <dbReference type="ARBA" id="ARBA00022989"/>
    </source>
</evidence>
<evidence type="ECO:0000256" key="1">
    <source>
        <dbReference type="ARBA" id="ARBA00004651"/>
    </source>
</evidence>
<keyword evidence="5 7" id="KW-1133">Transmembrane helix</keyword>
<feature type="transmembrane region" description="Helical" evidence="7">
    <location>
        <begin position="196"/>
        <end position="213"/>
    </location>
</feature>
<gene>
    <name evidence="8" type="ORF">G5C65_10435</name>
</gene>
<evidence type="ECO:0000313" key="8">
    <source>
        <dbReference type="EMBL" id="NGO68763.1"/>
    </source>
</evidence>
<accession>A0A6G4WUT6</accession>
<comment type="subcellular location">
    <subcellularLocation>
        <location evidence="1">Cell membrane</location>
        <topology evidence="1">Multi-pass membrane protein</topology>
    </subcellularLocation>
</comment>
<dbReference type="RefSeq" id="WP_165298463.1">
    <property type="nucleotide sequence ID" value="NZ_JAAKZZ010000076.1"/>
</dbReference>
<feature type="transmembrane region" description="Helical" evidence="7">
    <location>
        <begin position="36"/>
        <end position="55"/>
    </location>
</feature>
<dbReference type="GO" id="GO:1904680">
    <property type="term" value="F:peptide transmembrane transporter activity"/>
    <property type="evidence" value="ECO:0007669"/>
    <property type="project" value="InterPro"/>
</dbReference>
<keyword evidence="3" id="KW-1003">Cell membrane</keyword>
<evidence type="ECO:0000256" key="6">
    <source>
        <dbReference type="ARBA" id="ARBA00023136"/>
    </source>
</evidence>
<dbReference type="Gene3D" id="1.20.1250.20">
    <property type="entry name" value="MFS general substrate transporter like domains"/>
    <property type="match status" value="1"/>
</dbReference>
<dbReference type="PANTHER" id="PTHR23517:SF15">
    <property type="entry name" value="PROTON-DEPENDENT OLIGOPEPTIDE FAMILY TRANSPORT PROTEIN"/>
    <property type="match status" value="1"/>
</dbReference>
<comment type="caution">
    <text evidence="8">The sequence shown here is derived from an EMBL/GenBank/DDBJ whole genome shotgun (WGS) entry which is preliminary data.</text>
</comment>
<feature type="transmembrane region" description="Helical" evidence="7">
    <location>
        <begin position="332"/>
        <end position="351"/>
    </location>
</feature>
<proteinExistence type="predicted"/>
<dbReference type="InterPro" id="IPR005279">
    <property type="entry name" value="Dipep/tripep_permease"/>
</dbReference>
<feature type="transmembrane region" description="Helical" evidence="7">
    <location>
        <begin position="437"/>
        <end position="459"/>
    </location>
</feature>
<feature type="transmembrane region" description="Helical" evidence="7">
    <location>
        <begin position="67"/>
        <end position="85"/>
    </location>
</feature>
<sequence>MRWLLAVQVCERFAFYTMQGIIVLYMTQALDFRESVAYAQFASFSALLFLTPALGGPVADRWLTPRAAVLLGCGTLCSGYLVMALLPRGALPVALGLIIAGGGLFLPNMPRLVGSLAAAHETDGQRDSAMSLLFVAINAGGLVPPLVMGWVIIEFGYRPCFLLAAAFVALGGFLLTRLPAHQADMRPLPGAGGRRVACAGVGAGLLVVVFASVLVRFEFVAYTAVGLAAAVLFGYILWRGLRLPAAQRSRVLAGMALMGFAMVYVVLDQQAATSLTIFTEENVRRDIAGIEIPTVAFRAANPLFIIVLGPLLSALWLRLGERGRNPSVPAKFAVGAGLMGSGFLILSLAIARFPDGSGHTQPVWVLLLYFLMAFGELMLAPIGMAMVVKVSPPGMAGLMMGAWYTAFALAGILAGLLSRATVSDGAASGGPLSSADAYAQTFGWAGGATILIGVVLLVLRTRLNMLIMEDR</sequence>
<name>A0A6G4WUT6_9ACTN</name>
<dbReference type="Pfam" id="PF00854">
    <property type="entry name" value="PTR2"/>
    <property type="match status" value="2"/>
</dbReference>
<evidence type="ECO:0000256" key="4">
    <source>
        <dbReference type="ARBA" id="ARBA00022692"/>
    </source>
</evidence>
<keyword evidence="9" id="KW-1185">Reference proteome</keyword>
<dbReference type="PANTHER" id="PTHR23517">
    <property type="entry name" value="RESISTANCE PROTEIN MDTM, PUTATIVE-RELATED-RELATED"/>
    <property type="match status" value="1"/>
</dbReference>
<dbReference type="GO" id="GO:0005886">
    <property type="term" value="C:plasma membrane"/>
    <property type="evidence" value="ECO:0007669"/>
    <property type="project" value="UniProtKB-SubCell"/>
</dbReference>
<protein>
    <submittedName>
        <fullName evidence="8">MFS transporter</fullName>
    </submittedName>
</protein>
<feature type="transmembrane region" description="Helical" evidence="7">
    <location>
        <begin position="91"/>
        <end position="109"/>
    </location>
</feature>
<dbReference type="InterPro" id="IPR000109">
    <property type="entry name" value="POT_fam"/>
</dbReference>
<dbReference type="SUPFAM" id="SSF103473">
    <property type="entry name" value="MFS general substrate transporter"/>
    <property type="match status" value="1"/>
</dbReference>
<feature type="transmembrane region" description="Helical" evidence="7">
    <location>
        <begin position="219"/>
        <end position="238"/>
    </location>
</feature>
<feature type="transmembrane region" description="Helical" evidence="7">
    <location>
        <begin position="130"/>
        <end position="150"/>
    </location>
</feature>
<dbReference type="Proteomes" id="UP000477722">
    <property type="component" value="Unassembled WGS sequence"/>
</dbReference>
<feature type="transmembrane region" description="Helical" evidence="7">
    <location>
        <begin position="156"/>
        <end position="175"/>
    </location>
</feature>
<dbReference type="GO" id="GO:0015833">
    <property type="term" value="P:peptide transport"/>
    <property type="evidence" value="ECO:0007669"/>
    <property type="project" value="InterPro"/>
</dbReference>
<dbReference type="NCBIfam" id="TIGR00924">
    <property type="entry name" value="yjdL_sub1_fam"/>
    <property type="match status" value="1"/>
</dbReference>